<feature type="domain" description="Heterokaryon incompatibility" evidence="1">
    <location>
        <begin position="61"/>
        <end position="209"/>
    </location>
</feature>
<evidence type="ECO:0000313" key="3">
    <source>
        <dbReference type="RefSeq" id="XP_030979697.1"/>
    </source>
</evidence>
<dbReference type="RefSeq" id="XP_030979697.1">
    <property type="nucleotide sequence ID" value="XM_031131048.1"/>
</dbReference>
<dbReference type="KEGG" id="pgri:PgNI_11074"/>
<name>A0A6P8AXV3_PYRGI</name>
<sequence length="614" mass="69714">MPKISGDEGSIRMDCLEEHHHTPLSSEDSTRILILSPSLRKEAPIQCNLQELSLSKPETKYEAVSYVWGSPQGTMPIVCDGKRLLVTPNCLNALIHLRRRFRARTLWIDAICIDQGRDDVSIRERNLQIPRMGEIYRDSSRVVIWLDLTNINQAKIFNWVRWERLHYNHLVNTARIVGVYPESMSKKTAADLQELSHNPWFFRVWTIQETAFARRAVVQGTHGTAQWKQVSGSLRTWMTSNSWQNVMEPRIAASELCSSKSIHIWTLTTLLRHIPHLQCQVDHDKIFGLYAILNKWLHMPDPDYNKPIQEVFQAVAESCIIGFGSLALLWMTLPSRSTMGLPSWVPDWLPSPAGPSNVDTTGTFGLVFGAQVRIWIAGGHPGDVKRDFGAGIKISGRKLQIPAKRLGKIKSCISYIPLASGDLSDRKQQAKFDNVCRRWCNSVRLNWPENAGEILQTMIRCTSGSTGTEKEWQLFAWYHMVLYPDAKRAARKFEDLSHSDHHLQRLRARYIGKPVSRVLNGLNGLARTHAAFHKEARLGAHYAFIKLDNGLHGRAHYSCLEGDEVHLLPGVSFPMILRRQEDGFRVVAPAYIVGAMKGEFWPEDKSGLETIVLV</sequence>
<reference evidence="3" key="2">
    <citation type="submission" date="2019-10" db="EMBL/GenBank/DDBJ databases">
        <authorList>
            <consortium name="NCBI Genome Project"/>
        </authorList>
    </citation>
    <scope>NUCLEOTIDE SEQUENCE</scope>
    <source>
        <strain evidence="3">NI907</strain>
    </source>
</reference>
<evidence type="ECO:0000313" key="2">
    <source>
        <dbReference type="Proteomes" id="UP000515153"/>
    </source>
</evidence>
<gene>
    <name evidence="3" type="ORF">PgNI_11074</name>
</gene>
<dbReference type="InterPro" id="IPR010730">
    <property type="entry name" value="HET"/>
</dbReference>
<dbReference type="AlphaFoldDB" id="A0A6P8AXV3"/>
<protein>
    <recommendedName>
        <fullName evidence="1">Heterokaryon incompatibility domain-containing protein</fullName>
    </recommendedName>
</protein>
<accession>A0A6P8AXV3</accession>
<reference evidence="3" key="3">
    <citation type="submission" date="2025-08" db="UniProtKB">
        <authorList>
            <consortium name="RefSeq"/>
        </authorList>
    </citation>
    <scope>IDENTIFICATION</scope>
    <source>
        <strain evidence="3">NI907</strain>
    </source>
</reference>
<dbReference type="GeneID" id="41965953"/>
<dbReference type="PANTHER" id="PTHR24148:SF64">
    <property type="entry name" value="HETEROKARYON INCOMPATIBILITY DOMAIN-CONTAINING PROTEIN"/>
    <property type="match status" value="1"/>
</dbReference>
<keyword evidence="2" id="KW-1185">Reference proteome</keyword>
<organism evidence="2 3">
    <name type="scientific">Pyricularia grisea</name>
    <name type="common">Crabgrass-specific blast fungus</name>
    <name type="synonym">Magnaporthe grisea</name>
    <dbReference type="NCBI Taxonomy" id="148305"/>
    <lineage>
        <taxon>Eukaryota</taxon>
        <taxon>Fungi</taxon>
        <taxon>Dikarya</taxon>
        <taxon>Ascomycota</taxon>
        <taxon>Pezizomycotina</taxon>
        <taxon>Sordariomycetes</taxon>
        <taxon>Sordariomycetidae</taxon>
        <taxon>Magnaporthales</taxon>
        <taxon>Pyriculariaceae</taxon>
        <taxon>Pyricularia</taxon>
    </lineage>
</organism>
<dbReference type="Pfam" id="PF06985">
    <property type="entry name" value="HET"/>
    <property type="match status" value="1"/>
</dbReference>
<proteinExistence type="predicted"/>
<dbReference type="Proteomes" id="UP000515153">
    <property type="component" value="Chromosome VII"/>
</dbReference>
<dbReference type="PANTHER" id="PTHR24148">
    <property type="entry name" value="ANKYRIN REPEAT DOMAIN-CONTAINING PROTEIN 39 HOMOLOG-RELATED"/>
    <property type="match status" value="1"/>
</dbReference>
<reference evidence="2 3" key="1">
    <citation type="journal article" date="2019" name="Mol. Biol. Evol.">
        <title>Blast fungal genomes show frequent chromosomal changes, gene gains and losses, and effector gene turnover.</title>
        <authorList>
            <person name="Gomez Luciano L.B."/>
            <person name="Jason Tsai I."/>
            <person name="Chuma I."/>
            <person name="Tosa Y."/>
            <person name="Chen Y.H."/>
            <person name="Li J.Y."/>
            <person name="Li M.Y."/>
            <person name="Jade Lu M.Y."/>
            <person name="Nakayashiki H."/>
            <person name="Li W.H."/>
        </authorList>
    </citation>
    <scope>NUCLEOTIDE SEQUENCE [LARGE SCALE GENOMIC DNA]</scope>
    <source>
        <strain evidence="2 3">NI907</strain>
    </source>
</reference>
<evidence type="ECO:0000259" key="1">
    <source>
        <dbReference type="Pfam" id="PF06985"/>
    </source>
</evidence>
<dbReference type="InterPro" id="IPR052895">
    <property type="entry name" value="HetReg/Transcr_Mod"/>
</dbReference>